<feature type="signal peptide" evidence="13">
    <location>
        <begin position="1"/>
        <end position="18"/>
    </location>
</feature>
<keyword evidence="9" id="KW-0067">ATP-binding</keyword>
<evidence type="ECO:0000256" key="10">
    <source>
        <dbReference type="ARBA" id="ARBA00022989"/>
    </source>
</evidence>
<dbReference type="Gene3D" id="3.30.450.20">
    <property type="entry name" value="PAS domain"/>
    <property type="match status" value="1"/>
</dbReference>
<dbReference type="GO" id="GO:0000156">
    <property type="term" value="F:phosphorelay response regulator activity"/>
    <property type="evidence" value="ECO:0007669"/>
    <property type="project" value="TreeGrafter"/>
</dbReference>
<comment type="catalytic activity">
    <reaction evidence="1">
        <text>ATP + protein L-histidine = ADP + protein N-phospho-L-histidine.</text>
        <dbReference type="EC" id="2.7.13.3"/>
    </reaction>
</comment>
<dbReference type="InterPro" id="IPR013655">
    <property type="entry name" value="PAS_fold_3"/>
</dbReference>
<evidence type="ECO:0000256" key="9">
    <source>
        <dbReference type="ARBA" id="ARBA00022840"/>
    </source>
</evidence>
<evidence type="ECO:0000256" key="8">
    <source>
        <dbReference type="ARBA" id="ARBA00022777"/>
    </source>
</evidence>
<evidence type="ECO:0000313" key="17">
    <source>
        <dbReference type="Proteomes" id="UP000024942"/>
    </source>
</evidence>
<comment type="subcellular location">
    <subcellularLocation>
        <location evidence="2">Membrane</location>
        <topology evidence="2">Multi-pass membrane protein</topology>
    </subcellularLocation>
</comment>
<evidence type="ECO:0000256" key="5">
    <source>
        <dbReference type="ARBA" id="ARBA00022679"/>
    </source>
</evidence>
<dbReference type="PATRIC" id="fig|1280953.3.peg.307"/>
<dbReference type="GO" id="GO:0005524">
    <property type="term" value="F:ATP binding"/>
    <property type="evidence" value="ECO:0007669"/>
    <property type="project" value="UniProtKB-KW"/>
</dbReference>
<dbReference type="InterPro" id="IPR004358">
    <property type="entry name" value="Sig_transdc_His_kin-like_C"/>
</dbReference>
<keyword evidence="11" id="KW-0902">Two-component regulatory system</keyword>
<keyword evidence="13" id="KW-0732">Signal</keyword>
<dbReference type="Pfam" id="PF02518">
    <property type="entry name" value="HATPase_c"/>
    <property type="match status" value="1"/>
</dbReference>
<dbReference type="Gene3D" id="1.10.287.130">
    <property type="match status" value="1"/>
</dbReference>
<evidence type="ECO:0000256" key="11">
    <source>
        <dbReference type="ARBA" id="ARBA00023012"/>
    </source>
</evidence>
<dbReference type="SUPFAM" id="SSF47384">
    <property type="entry name" value="Homodimeric domain of signal transducing histidine kinase"/>
    <property type="match status" value="1"/>
</dbReference>
<dbReference type="SMART" id="SM00387">
    <property type="entry name" value="HATPase_c"/>
    <property type="match status" value="1"/>
</dbReference>
<keyword evidence="12" id="KW-0472">Membrane</keyword>
<organism evidence="16 17">
    <name type="scientific">Hyphomonas oceanitis SCH89</name>
    <dbReference type="NCBI Taxonomy" id="1280953"/>
    <lineage>
        <taxon>Bacteria</taxon>
        <taxon>Pseudomonadati</taxon>
        <taxon>Pseudomonadota</taxon>
        <taxon>Alphaproteobacteria</taxon>
        <taxon>Hyphomonadales</taxon>
        <taxon>Hyphomonadaceae</taxon>
        <taxon>Hyphomonas</taxon>
    </lineage>
</organism>
<evidence type="ECO:0000256" key="6">
    <source>
        <dbReference type="ARBA" id="ARBA00022692"/>
    </source>
</evidence>
<feature type="chain" id="PRO_5001573772" description="histidine kinase" evidence="13">
    <location>
        <begin position="19"/>
        <end position="364"/>
    </location>
</feature>
<evidence type="ECO:0000256" key="12">
    <source>
        <dbReference type="ARBA" id="ARBA00023136"/>
    </source>
</evidence>
<protein>
    <recommendedName>
        <fullName evidence="3">histidine kinase</fullName>
        <ecNumber evidence="3">2.7.13.3</ecNumber>
    </recommendedName>
</protein>
<dbReference type="AlphaFoldDB" id="A0A059GB89"/>
<dbReference type="InterPro" id="IPR000014">
    <property type="entry name" value="PAS"/>
</dbReference>
<dbReference type="GO" id="GO:0007234">
    <property type="term" value="P:osmosensory signaling via phosphorelay pathway"/>
    <property type="evidence" value="ECO:0007669"/>
    <property type="project" value="TreeGrafter"/>
</dbReference>
<evidence type="ECO:0000256" key="1">
    <source>
        <dbReference type="ARBA" id="ARBA00000085"/>
    </source>
</evidence>
<dbReference type="SUPFAM" id="SSF55874">
    <property type="entry name" value="ATPase domain of HSP90 chaperone/DNA topoisomerase II/histidine kinase"/>
    <property type="match status" value="1"/>
</dbReference>
<dbReference type="NCBIfam" id="TIGR00229">
    <property type="entry name" value="sensory_box"/>
    <property type="match status" value="1"/>
</dbReference>
<dbReference type="InterPro" id="IPR003594">
    <property type="entry name" value="HATPase_dom"/>
</dbReference>
<dbReference type="InterPro" id="IPR035965">
    <property type="entry name" value="PAS-like_dom_sf"/>
</dbReference>
<keyword evidence="8 16" id="KW-0418">Kinase</keyword>
<dbReference type="InterPro" id="IPR036097">
    <property type="entry name" value="HisK_dim/P_sf"/>
</dbReference>
<dbReference type="PANTHER" id="PTHR42878">
    <property type="entry name" value="TWO-COMPONENT HISTIDINE KINASE"/>
    <property type="match status" value="1"/>
</dbReference>
<feature type="domain" description="PAS" evidence="15">
    <location>
        <begin position="36"/>
        <end position="89"/>
    </location>
</feature>
<dbReference type="GO" id="GO:0016020">
    <property type="term" value="C:membrane"/>
    <property type="evidence" value="ECO:0007669"/>
    <property type="project" value="UniProtKB-SubCell"/>
</dbReference>
<keyword evidence="17" id="KW-1185">Reference proteome</keyword>
<feature type="domain" description="Histidine kinase" evidence="14">
    <location>
        <begin position="152"/>
        <end position="364"/>
    </location>
</feature>
<dbReference type="InterPro" id="IPR005467">
    <property type="entry name" value="His_kinase_dom"/>
</dbReference>
<keyword evidence="7" id="KW-0547">Nucleotide-binding</keyword>
<dbReference type="GO" id="GO:0000155">
    <property type="term" value="F:phosphorelay sensor kinase activity"/>
    <property type="evidence" value="ECO:0007669"/>
    <property type="project" value="InterPro"/>
</dbReference>
<evidence type="ECO:0000259" key="14">
    <source>
        <dbReference type="PROSITE" id="PS50109"/>
    </source>
</evidence>
<dbReference type="GO" id="GO:0030295">
    <property type="term" value="F:protein kinase activator activity"/>
    <property type="evidence" value="ECO:0007669"/>
    <property type="project" value="TreeGrafter"/>
</dbReference>
<dbReference type="PROSITE" id="PS50109">
    <property type="entry name" value="HIS_KIN"/>
    <property type="match status" value="1"/>
</dbReference>
<dbReference type="Pfam" id="PF00512">
    <property type="entry name" value="HisKA"/>
    <property type="match status" value="1"/>
</dbReference>
<comment type="caution">
    <text evidence="16">The sequence shown here is derived from an EMBL/GenBank/DDBJ whole genome shotgun (WGS) entry which is preliminary data.</text>
</comment>
<evidence type="ECO:0000256" key="4">
    <source>
        <dbReference type="ARBA" id="ARBA00022553"/>
    </source>
</evidence>
<dbReference type="CDD" id="cd00075">
    <property type="entry name" value="HATPase"/>
    <property type="match status" value="1"/>
</dbReference>
<dbReference type="Gene3D" id="3.30.565.10">
    <property type="entry name" value="Histidine kinase-like ATPase, C-terminal domain"/>
    <property type="match status" value="1"/>
</dbReference>
<keyword evidence="4" id="KW-0597">Phosphoprotein</keyword>
<keyword evidence="5" id="KW-0808">Transferase</keyword>
<dbReference type="SMART" id="SM00388">
    <property type="entry name" value="HisKA"/>
    <property type="match status" value="1"/>
</dbReference>
<dbReference type="EC" id="2.7.13.3" evidence="3"/>
<dbReference type="SUPFAM" id="SSF55785">
    <property type="entry name" value="PYP-like sensor domain (PAS domain)"/>
    <property type="match status" value="1"/>
</dbReference>
<dbReference type="Proteomes" id="UP000024942">
    <property type="component" value="Unassembled WGS sequence"/>
</dbReference>
<evidence type="ECO:0000256" key="2">
    <source>
        <dbReference type="ARBA" id="ARBA00004141"/>
    </source>
</evidence>
<keyword evidence="6" id="KW-0812">Transmembrane</keyword>
<dbReference type="PRINTS" id="PR00344">
    <property type="entry name" value="BCTRLSENSOR"/>
</dbReference>
<dbReference type="eggNOG" id="COG2205">
    <property type="taxonomic scope" value="Bacteria"/>
</dbReference>
<evidence type="ECO:0000256" key="13">
    <source>
        <dbReference type="SAM" id="SignalP"/>
    </source>
</evidence>
<evidence type="ECO:0000259" key="15">
    <source>
        <dbReference type="PROSITE" id="PS50112"/>
    </source>
</evidence>
<dbReference type="STRING" id="1280953.HOC_01536"/>
<name>A0A059GB89_9PROT</name>
<accession>A0A059GB89</accession>
<reference evidence="16 17" key="1">
    <citation type="journal article" date="2014" name="Antonie Van Leeuwenhoek">
        <title>Hyphomonas beringensis sp. nov. and Hyphomonas chukchiensis sp. nov., isolated from surface seawater of the Bering Sea and Chukchi Sea.</title>
        <authorList>
            <person name="Li C."/>
            <person name="Lai Q."/>
            <person name="Li G."/>
            <person name="Dong C."/>
            <person name="Wang J."/>
            <person name="Liao Y."/>
            <person name="Shao Z."/>
        </authorList>
    </citation>
    <scope>NUCLEOTIDE SEQUENCE [LARGE SCALE GENOMIC DNA]</scope>
    <source>
        <strain evidence="16 17">SCH89</strain>
    </source>
</reference>
<sequence>MTIMRIVMICWRSMPLSAANTFSTKTWLITPDLLGVLNSDGYFRGTNPAWEATLGYKPEDIERNQFLDFIHPDDLARTQEAFVAIQKGLPVLNFENRYRHKNGTYRWLSWNCVPDDGLFYCSARDVTQHHEDLSALSNKEEEARFREQFIAVLGHDLRNPLSAVSSAIRIASREAQTDRALQVLEAANGSIERMAGLINDLMDFARARLGSGISLDLVPHPALAEALHQAVGEIRISHPQAMIEETYNFAEGLNCEASRLQQLMSNLVANALTHGDPGKPIQVQAVDEEGDFVLTVTNAGGEIPDNVMANLFKPFVRGDMRASQQGLGLGLFIAKAIANAHGGRLSVVSDADHTTFEFRMPRKA</sequence>
<dbReference type="PROSITE" id="PS50112">
    <property type="entry name" value="PAS"/>
    <property type="match status" value="1"/>
</dbReference>
<dbReference type="EMBL" id="ARYL01000002">
    <property type="protein sequence ID" value="KDA03979.1"/>
    <property type="molecule type" value="Genomic_DNA"/>
</dbReference>
<evidence type="ECO:0000256" key="3">
    <source>
        <dbReference type="ARBA" id="ARBA00012438"/>
    </source>
</evidence>
<evidence type="ECO:0000256" key="7">
    <source>
        <dbReference type="ARBA" id="ARBA00022741"/>
    </source>
</evidence>
<dbReference type="Pfam" id="PF08447">
    <property type="entry name" value="PAS_3"/>
    <property type="match status" value="1"/>
</dbReference>
<dbReference type="SMART" id="SM00091">
    <property type="entry name" value="PAS"/>
    <property type="match status" value="1"/>
</dbReference>
<dbReference type="CDD" id="cd00082">
    <property type="entry name" value="HisKA"/>
    <property type="match status" value="1"/>
</dbReference>
<dbReference type="InterPro" id="IPR003661">
    <property type="entry name" value="HisK_dim/P_dom"/>
</dbReference>
<dbReference type="CDD" id="cd00130">
    <property type="entry name" value="PAS"/>
    <property type="match status" value="1"/>
</dbReference>
<dbReference type="InterPro" id="IPR036890">
    <property type="entry name" value="HATPase_C_sf"/>
</dbReference>
<dbReference type="InterPro" id="IPR050351">
    <property type="entry name" value="BphY/WalK/GraS-like"/>
</dbReference>
<keyword evidence="10" id="KW-1133">Transmembrane helix</keyword>
<dbReference type="PANTHER" id="PTHR42878:SF7">
    <property type="entry name" value="SENSOR HISTIDINE KINASE GLRK"/>
    <property type="match status" value="1"/>
</dbReference>
<proteinExistence type="predicted"/>
<gene>
    <name evidence="16" type="ORF">HOC_01536</name>
</gene>
<dbReference type="eggNOG" id="COG2202">
    <property type="taxonomic scope" value="Bacteria"/>
</dbReference>
<evidence type="ECO:0000313" key="16">
    <source>
        <dbReference type="EMBL" id="KDA03979.1"/>
    </source>
</evidence>